<feature type="domain" description="tRNA-guanine(15) transglycosylase-like" evidence="2">
    <location>
        <begin position="17"/>
        <end position="104"/>
    </location>
</feature>
<proteinExistence type="predicted"/>
<dbReference type="EMBL" id="MEWU01000027">
    <property type="protein sequence ID" value="OGC83160.1"/>
    <property type="molecule type" value="Genomic_DNA"/>
</dbReference>
<dbReference type="GO" id="GO:0005737">
    <property type="term" value="C:cytoplasm"/>
    <property type="evidence" value="ECO:0007669"/>
    <property type="project" value="TreeGrafter"/>
</dbReference>
<dbReference type="Proteomes" id="UP000177564">
    <property type="component" value="Unassembled WGS sequence"/>
</dbReference>
<evidence type="ECO:0000259" key="2">
    <source>
        <dbReference type="Pfam" id="PF01702"/>
    </source>
</evidence>
<dbReference type="InterPro" id="IPR036511">
    <property type="entry name" value="TGT-like_sf"/>
</dbReference>
<evidence type="ECO:0000256" key="1">
    <source>
        <dbReference type="ARBA" id="ARBA00022694"/>
    </source>
</evidence>
<dbReference type="InterPro" id="IPR002616">
    <property type="entry name" value="tRNA_ribo_trans-like"/>
</dbReference>
<feature type="domain" description="tRNA-guanine(15) transglycosylase-like" evidence="2">
    <location>
        <begin position="151"/>
        <end position="313"/>
    </location>
</feature>
<accession>A0A1F4XND7</accession>
<dbReference type="GO" id="GO:0002099">
    <property type="term" value="P:tRNA wobble guanine modification"/>
    <property type="evidence" value="ECO:0007669"/>
    <property type="project" value="TreeGrafter"/>
</dbReference>
<gene>
    <name evidence="3" type="ORF">A3D68_00155</name>
</gene>
<dbReference type="AlphaFoldDB" id="A0A1F4XND7"/>
<evidence type="ECO:0000313" key="3">
    <source>
        <dbReference type="EMBL" id="OGC83160.1"/>
    </source>
</evidence>
<organism evidence="3 4">
    <name type="scientific">Candidatus Adlerbacteria bacterium RIFCSPHIGHO2_02_FULL_52_17</name>
    <dbReference type="NCBI Taxonomy" id="1797240"/>
    <lineage>
        <taxon>Bacteria</taxon>
        <taxon>Candidatus Adleribacteriota</taxon>
    </lineage>
</organism>
<dbReference type="Gene3D" id="3.20.20.105">
    <property type="entry name" value="Queuine tRNA-ribosyltransferase-like"/>
    <property type="match status" value="1"/>
</dbReference>
<keyword evidence="1" id="KW-0819">tRNA processing</keyword>
<comment type="caution">
    <text evidence="3">The sequence shown here is derived from an EMBL/GenBank/DDBJ whole genome shotgun (WGS) entry which is preliminary data.</text>
</comment>
<dbReference type="STRING" id="1797240.A3D68_00155"/>
<dbReference type="SUPFAM" id="SSF51713">
    <property type="entry name" value="tRNA-guanine transglycosylase"/>
    <property type="match status" value="1"/>
</dbReference>
<dbReference type="InterPro" id="IPR050076">
    <property type="entry name" value="ArchSynthase1/Queuine_TRR"/>
</dbReference>
<sequence>MRPTSFCIENEYPGSLARAGVVNTPHGVIETPAFVAVATKATVKGVAPDTLKQLGIQAVITNTYHLFLYPGESTVEKVGGVGEFMRWQGPTMSDSGGFQVFSLGVGFGKRISKFLPAEENSFRRSRAPVHLSGEKSFPPLAVWSDELATSHGKLAIVDEEGVSFTSHVDGSFHRFTPERSVEIQHKLGADIIFAFDECTAPNADRDYQKEAMERTHRWAKKSLHAHRGNTEKNNVQGIYGIVQGGRFDDLRIESAKELARMDFDGYGIGGSFSKHDLLGILDKVNVELPKDKPRHLLGIGEPEDLFIGVAAGC</sequence>
<feature type="non-terminal residue" evidence="3">
    <location>
        <position position="313"/>
    </location>
</feature>
<dbReference type="PANTHER" id="PTHR46499:SF1">
    <property type="entry name" value="QUEUINE TRNA-RIBOSYLTRANSFERASE"/>
    <property type="match status" value="1"/>
</dbReference>
<name>A0A1F4XND7_9BACT</name>
<dbReference type="Pfam" id="PF01702">
    <property type="entry name" value="TGT"/>
    <property type="match status" value="2"/>
</dbReference>
<reference evidence="3 4" key="1">
    <citation type="journal article" date="2016" name="Nat. Commun.">
        <title>Thousands of microbial genomes shed light on interconnected biogeochemical processes in an aquifer system.</title>
        <authorList>
            <person name="Anantharaman K."/>
            <person name="Brown C.T."/>
            <person name="Hug L.A."/>
            <person name="Sharon I."/>
            <person name="Castelle C.J."/>
            <person name="Probst A.J."/>
            <person name="Thomas B.C."/>
            <person name="Singh A."/>
            <person name="Wilkins M.J."/>
            <person name="Karaoz U."/>
            <person name="Brodie E.L."/>
            <person name="Williams K.H."/>
            <person name="Hubbard S.S."/>
            <person name="Banfield J.F."/>
        </authorList>
    </citation>
    <scope>NUCLEOTIDE SEQUENCE [LARGE SCALE GENOMIC DNA]</scope>
</reference>
<evidence type="ECO:0000313" key="4">
    <source>
        <dbReference type="Proteomes" id="UP000177564"/>
    </source>
</evidence>
<protein>
    <recommendedName>
        <fullName evidence="2">tRNA-guanine(15) transglycosylase-like domain-containing protein</fullName>
    </recommendedName>
</protein>
<dbReference type="PANTHER" id="PTHR46499">
    <property type="entry name" value="QUEUINE TRNA-RIBOSYLTRANSFERASE"/>
    <property type="match status" value="1"/>
</dbReference>
<dbReference type="NCBIfam" id="TIGR00449">
    <property type="entry name" value="tgt_general"/>
    <property type="match status" value="1"/>
</dbReference>